<keyword evidence="6" id="KW-0963">Cytoplasm</keyword>
<dbReference type="PANTHER" id="PTHR13113">
    <property type="entry name" value="ECSIT EVOLUTIONARILY CONSERVED SIGNALING INTERMEDIATE IN TOLL PATHWAYS"/>
    <property type="match status" value="1"/>
</dbReference>
<comment type="similarity">
    <text evidence="4">Belongs to the ECSIT family.</text>
</comment>
<evidence type="ECO:0000256" key="10">
    <source>
        <dbReference type="ARBA" id="ARBA00023128"/>
    </source>
</evidence>
<keyword evidence="11" id="KW-0539">Nucleus</keyword>
<dbReference type="Pfam" id="PF14784">
    <property type="entry name" value="ECSIT_C"/>
    <property type="match status" value="1"/>
</dbReference>
<evidence type="ECO:0000256" key="3">
    <source>
        <dbReference type="ARBA" id="ARBA00004496"/>
    </source>
</evidence>
<keyword evidence="9" id="KW-0809">Transit peptide</keyword>
<evidence type="ECO:0000256" key="2">
    <source>
        <dbReference type="ARBA" id="ARBA00004173"/>
    </source>
</evidence>
<organism evidence="13 14">
    <name type="scientific">Brassicogethes aeneus</name>
    <name type="common">Rape pollen beetle</name>
    <name type="synonym">Meligethes aeneus</name>
    <dbReference type="NCBI Taxonomy" id="1431903"/>
    <lineage>
        <taxon>Eukaryota</taxon>
        <taxon>Metazoa</taxon>
        <taxon>Ecdysozoa</taxon>
        <taxon>Arthropoda</taxon>
        <taxon>Hexapoda</taxon>
        <taxon>Insecta</taxon>
        <taxon>Pterygota</taxon>
        <taxon>Neoptera</taxon>
        <taxon>Endopterygota</taxon>
        <taxon>Coleoptera</taxon>
        <taxon>Polyphaga</taxon>
        <taxon>Cucujiformia</taxon>
        <taxon>Nitidulidae</taxon>
        <taxon>Meligethinae</taxon>
        <taxon>Brassicogethes</taxon>
    </lineage>
</organism>
<dbReference type="InterPro" id="IPR046448">
    <property type="entry name" value="ECSIT_N"/>
</dbReference>
<dbReference type="GO" id="GO:0007178">
    <property type="term" value="P:cell surface receptor protein serine/threonine kinase signaling pathway"/>
    <property type="evidence" value="ECO:0007669"/>
    <property type="project" value="TreeGrafter"/>
</dbReference>
<dbReference type="Pfam" id="PF06239">
    <property type="entry name" value="ECSIT_N"/>
    <property type="match status" value="1"/>
</dbReference>
<evidence type="ECO:0000313" key="13">
    <source>
        <dbReference type="EMBL" id="CAH0555337.1"/>
    </source>
</evidence>
<comment type="subcellular location">
    <subcellularLocation>
        <location evidence="3">Cytoplasm</location>
    </subcellularLocation>
    <subcellularLocation>
        <location evidence="2">Mitochondrion</location>
    </subcellularLocation>
    <subcellularLocation>
        <location evidence="1">Nucleus</location>
    </subcellularLocation>
</comment>
<proteinExistence type="inferred from homology"/>
<evidence type="ECO:0000256" key="5">
    <source>
        <dbReference type="ARBA" id="ARBA00019998"/>
    </source>
</evidence>
<accession>A0A9P0B5D7</accession>
<dbReference type="EMBL" id="OV121135">
    <property type="protein sequence ID" value="CAH0555337.1"/>
    <property type="molecule type" value="Genomic_DNA"/>
</dbReference>
<keyword evidence="14" id="KW-1185">Reference proteome</keyword>
<evidence type="ECO:0000256" key="8">
    <source>
        <dbReference type="ARBA" id="ARBA00022859"/>
    </source>
</evidence>
<keyword evidence="8" id="KW-0391">Immunity</keyword>
<gene>
    <name evidence="13" type="ORF">MELIAE_LOCUS6734</name>
</gene>
<evidence type="ECO:0000256" key="9">
    <source>
        <dbReference type="ARBA" id="ARBA00022946"/>
    </source>
</evidence>
<feature type="domain" description="ECSIT C-terminal" evidence="12">
    <location>
        <begin position="214"/>
        <end position="318"/>
    </location>
</feature>
<dbReference type="Proteomes" id="UP001154078">
    <property type="component" value="Chromosome 4"/>
</dbReference>
<dbReference type="SMART" id="SM01284">
    <property type="entry name" value="ECSIT_Cterm"/>
    <property type="match status" value="1"/>
</dbReference>
<protein>
    <recommendedName>
        <fullName evidence="5">Evolutionarily conserved signaling intermediate in Toll pathway, mitochondrial</fullName>
    </recommendedName>
</protein>
<evidence type="ECO:0000256" key="11">
    <source>
        <dbReference type="ARBA" id="ARBA00023242"/>
    </source>
</evidence>
<keyword evidence="7" id="KW-0399">Innate immunity</keyword>
<evidence type="ECO:0000256" key="1">
    <source>
        <dbReference type="ARBA" id="ARBA00004123"/>
    </source>
</evidence>
<evidence type="ECO:0000259" key="12">
    <source>
        <dbReference type="SMART" id="SM01284"/>
    </source>
</evidence>
<dbReference type="GO" id="GO:0045087">
    <property type="term" value="P:innate immune response"/>
    <property type="evidence" value="ECO:0007669"/>
    <property type="project" value="UniProtKB-KW"/>
</dbReference>
<keyword evidence="10" id="KW-0496">Mitochondrion</keyword>
<dbReference type="GO" id="GO:0005739">
    <property type="term" value="C:mitochondrion"/>
    <property type="evidence" value="ECO:0007669"/>
    <property type="project" value="UniProtKB-SubCell"/>
</dbReference>
<dbReference type="GO" id="GO:0005634">
    <property type="term" value="C:nucleus"/>
    <property type="evidence" value="ECO:0007669"/>
    <property type="project" value="UniProtKB-SubCell"/>
</dbReference>
<dbReference type="PANTHER" id="PTHR13113:SF1">
    <property type="entry name" value="EVOLUTIONARILY CONSERVED SIGNALING INTERMEDIATE IN TOLL PATHWAY, MITOCHONDRIAL"/>
    <property type="match status" value="1"/>
</dbReference>
<evidence type="ECO:0000313" key="14">
    <source>
        <dbReference type="Proteomes" id="UP001154078"/>
    </source>
</evidence>
<dbReference type="OrthoDB" id="10064298at2759"/>
<evidence type="ECO:0000256" key="6">
    <source>
        <dbReference type="ARBA" id="ARBA00022490"/>
    </source>
</evidence>
<dbReference type="AlphaFoldDB" id="A0A9P0B5D7"/>
<evidence type="ECO:0000256" key="4">
    <source>
        <dbReference type="ARBA" id="ARBA00007674"/>
    </source>
</evidence>
<sequence>MFLFSKFLLQRKPLIAPLSKCLSSTEVFESIPAKNQDGFHEAIQNFKKSNKEPNHYIDFIYAALNNMDKFKVSRKLEAYKSLIEILPKGKYLPENIIQAEFMHYPRQQECILDVLEQMELNGVIPDKETGVILREVFGQYGFPLRKYHRMLYWMPKFQKISPWPLPNELPDNELDLAKLALNRVSNVDGKSKITEYKVVEIGKDKTSWIVSSQSCLQKKLLNGYNENVYITGPHRTRLREKVVEYFILKGVPNKDVKGPSYPFKDDPEGSVHVQEDGTIFATCSIGNPTKESLLSWVKLLEQDGNPRLETTEILFVVWMKI</sequence>
<dbReference type="InterPro" id="IPR029342">
    <property type="entry name" value="ECIST_C"/>
</dbReference>
<name>A0A9P0B5D7_BRAAE</name>
<evidence type="ECO:0000256" key="7">
    <source>
        <dbReference type="ARBA" id="ARBA00022588"/>
    </source>
</evidence>
<dbReference type="InterPro" id="IPR010418">
    <property type="entry name" value="ECSIT"/>
</dbReference>
<reference evidence="13" key="1">
    <citation type="submission" date="2021-12" db="EMBL/GenBank/DDBJ databases">
        <authorList>
            <person name="King R."/>
        </authorList>
    </citation>
    <scope>NUCLEOTIDE SEQUENCE</scope>
</reference>